<sequence>MLPSARSDWLAMAATSSFQLRIVYRLKHWIFDFLSFEMVGQPKQLATHMDAPPHEAACSHFDDPTKTIEARMIRKSEQLMSPASSLAKDIATLRSQSSGR</sequence>
<gene>
    <name evidence="1" type="ORF">VitviT2T_011611</name>
</gene>
<evidence type="ECO:0000313" key="2">
    <source>
        <dbReference type="Proteomes" id="UP001227230"/>
    </source>
</evidence>
<organism evidence="1 2">
    <name type="scientific">Vitis vinifera</name>
    <name type="common">Grape</name>
    <dbReference type="NCBI Taxonomy" id="29760"/>
    <lineage>
        <taxon>Eukaryota</taxon>
        <taxon>Viridiplantae</taxon>
        <taxon>Streptophyta</taxon>
        <taxon>Embryophyta</taxon>
        <taxon>Tracheophyta</taxon>
        <taxon>Spermatophyta</taxon>
        <taxon>Magnoliopsida</taxon>
        <taxon>eudicotyledons</taxon>
        <taxon>Gunneridae</taxon>
        <taxon>Pentapetalae</taxon>
        <taxon>rosids</taxon>
        <taxon>Vitales</taxon>
        <taxon>Vitaceae</taxon>
        <taxon>Viteae</taxon>
        <taxon>Vitis</taxon>
    </lineage>
</organism>
<evidence type="ECO:0000313" key="1">
    <source>
        <dbReference type="EMBL" id="WJZ92626.1"/>
    </source>
</evidence>
<reference evidence="1 2" key="1">
    <citation type="journal article" date="2023" name="Hortic Res">
        <title>The complete reference genome for grapevine (Vitis vinifera L.) genetics and breeding.</title>
        <authorList>
            <person name="Shi X."/>
            <person name="Cao S."/>
            <person name="Wang X."/>
            <person name="Huang S."/>
            <person name="Wang Y."/>
            <person name="Liu Z."/>
            <person name="Liu W."/>
            <person name="Leng X."/>
            <person name="Peng Y."/>
            <person name="Wang N."/>
            <person name="Wang Y."/>
            <person name="Ma Z."/>
            <person name="Xu X."/>
            <person name="Zhang F."/>
            <person name="Xue H."/>
            <person name="Zhong H."/>
            <person name="Wang Y."/>
            <person name="Zhang K."/>
            <person name="Velt A."/>
            <person name="Avia K."/>
            <person name="Holtgrawe D."/>
            <person name="Grimplet J."/>
            <person name="Matus J.T."/>
            <person name="Ware D."/>
            <person name="Wu X."/>
            <person name="Wang H."/>
            <person name="Liu C."/>
            <person name="Fang Y."/>
            <person name="Rustenholz C."/>
            <person name="Cheng Z."/>
            <person name="Xiao H."/>
            <person name="Zhou Y."/>
        </authorList>
    </citation>
    <scope>NUCLEOTIDE SEQUENCE [LARGE SCALE GENOMIC DNA]</scope>
    <source>
        <strain evidence="2">cv. Pinot noir / PN40024</strain>
        <tissue evidence="1">Leaf</tissue>
    </source>
</reference>
<protein>
    <submittedName>
        <fullName evidence="1">Uncharacterized protein</fullName>
    </submittedName>
</protein>
<keyword evidence="2" id="KW-1185">Reference proteome</keyword>
<dbReference type="Proteomes" id="UP001227230">
    <property type="component" value="Chromosome 8"/>
</dbReference>
<name>A0ABY9CC32_VITVI</name>
<proteinExistence type="predicted"/>
<accession>A0ABY9CC32</accession>
<dbReference type="EMBL" id="CP126655">
    <property type="protein sequence ID" value="WJZ92626.1"/>
    <property type="molecule type" value="Genomic_DNA"/>
</dbReference>